<dbReference type="InterPro" id="IPR027961">
    <property type="entry name" value="DUF4442"/>
</dbReference>
<accession>A0A7W9WP14</accession>
<organism evidence="1 2">
    <name type="scientific">Castellaniella defragrans</name>
    <name type="common">Alcaligenes defragrans</name>
    <dbReference type="NCBI Taxonomy" id="75697"/>
    <lineage>
        <taxon>Bacteria</taxon>
        <taxon>Pseudomonadati</taxon>
        <taxon>Pseudomonadota</taxon>
        <taxon>Betaproteobacteria</taxon>
        <taxon>Burkholderiales</taxon>
        <taxon>Alcaligenaceae</taxon>
        <taxon>Castellaniella</taxon>
    </lineage>
</organism>
<reference evidence="1 2" key="1">
    <citation type="submission" date="2020-08" db="EMBL/GenBank/DDBJ databases">
        <title>Genomic Encyclopedia of Type Strains, Phase IV (KMG-IV): sequencing the most valuable type-strain genomes for metagenomic binning, comparative biology and taxonomic classification.</title>
        <authorList>
            <person name="Goeker M."/>
        </authorList>
    </citation>
    <scope>NUCLEOTIDE SEQUENCE [LARGE SCALE GENOMIC DNA]</scope>
    <source>
        <strain evidence="1 2">DSM 12141</strain>
    </source>
</reference>
<evidence type="ECO:0000313" key="2">
    <source>
        <dbReference type="Proteomes" id="UP000541136"/>
    </source>
</evidence>
<dbReference type="Gene3D" id="3.10.129.10">
    <property type="entry name" value="Hotdog Thioesterase"/>
    <property type="match status" value="1"/>
</dbReference>
<sequence length="176" mass="20304">MKLSQLKRLPPRWRARAMRTGFNLHPAFRSTGGRVDYVSHDLLHVRVRLPLTRRTRNIVGSIFGGSLFAVTDGVHVGMLMARLDRDAIIWDKAAEIRYRKPAFRTLYADFVLTEAELQGIREELDRKHEVERVYQVDLKDADGTVHTEVRRTIYLADKAYYKQRKPRPDAAGEASS</sequence>
<dbReference type="InterPro" id="IPR029069">
    <property type="entry name" value="HotDog_dom_sf"/>
</dbReference>
<dbReference type="EMBL" id="JACHIB010000011">
    <property type="protein sequence ID" value="MBB6083989.1"/>
    <property type="molecule type" value="Genomic_DNA"/>
</dbReference>
<proteinExistence type="predicted"/>
<gene>
    <name evidence="1" type="ORF">HNR28_002034</name>
</gene>
<dbReference type="SUPFAM" id="SSF54637">
    <property type="entry name" value="Thioesterase/thiol ester dehydrase-isomerase"/>
    <property type="match status" value="1"/>
</dbReference>
<evidence type="ECO:0000313" key="1">
    <source>
        <dbReference type="EMBL" id="MBB6083989.1"/>
    </source>
</evidence>
<dbReference type="Pfam" id="PF14539">
    <property type="entry name" value="DUF4442"/>
    <property type="match status" value="1"/>
</dbReference>
<dbReference type="Proteomes" id="UP000541136">
    <property type="component" value="Unassembled WGS sequence"/>
</dbReference>
<name>A0A7W9WP14_CASDE</name>
<comment type="caution">
    <text evidence="1">The sequence shown here is derived from an EMBL/GenBank/DDBJ whole genome shotgun (WGS) entry which is preliminary data.</text>
</comment>
<protein>
    <submittedName>
        <fullName evidence="1">Acyl-coenzyme A thioesterase PaaI-like protein</fullName>
    </submittedName>
</protein>
<dbReference type="RefSeq" id="WP_043678975.1">
    <property type="nucleotide sequence ID" value="NZ_JACHIB010000011.1"/>
</dbReference>
<dbReference type="AlphaFoldDB" id="A0A7W9WP14"/>